<dbReference type="RefSeq" id="WP_111342231.1">
    <property type="nucleotide sequence ID" value="NZ_QHHQ01000001.1"/>
</dbReference>
<name>A0A8B2P2X8_9HYPH</name>
<protein>
    <submittedName>
        <fullName evidence="5">Aldehyde-activating protein</fullName>
    </submittedName>
</protein>
<feature type="domain" description="CENP-V/GFA" evidence="4">
    <location>
        <begin position="1"/>
        <end position="119"/>
    </location>
</feature>
<dbReference type="Proteomes" id="UP000249590">
    <property type="component" value="Unassembled WGS sequence"/>
</dbReference>
<evidence type="ECO:0000256" key="2">
    <source>
        <dbReference type="ARBA" id="ARBA00022723"/>
    </source>
</evidence>
<dbReference type="AlphaFoldDB" id="A0A8B2P2X8"/>
<dbReference type="InterPro" id="IPR052355">
    <property type="entry name" value="CENP-V-like"/>
</dbReference>
<dbReference type="EMBL" id="QHHQ01000001">
    <property type="protein sequence ID" value="RAI03492.1"/>
    <property type="molecule type" value="Genomic_DNA"/>
</dbReference>
<dbReference type="GO" id="GO:0046872">
    <property type="term" value="F:metal ion binding"/>
    <property type="evidence" value="ECO:0007669"/>
    <property type="project" value="UniProtKB-KW"/>
</dbReference>
<dbReference type="SUPFAM" id="SSF51316">
    <property type="entry name" value="Mss4-like"/>
    <property type="match status" value="1"/>
</dbReference>
<dbReference type="Pfam" id="PF04828">
    <property type="entry name" value="GFA"/>
    <property type="match status" value="1"/>
</dbReference>
<dbReference type="PANTHER" id="PTHR28620:SF1">
    <property type="entry name" value="CENP-V_GFA DOMAIN-CONTAINING PROTEIN"/>
    <property type="match status" value="1"/>
</dbReference>
<keyword evidence="3" id="KW-0862">Zinc</keyword>
<evidence type="ECO:0000256" key="3">
    <source>
        <dbReference type="ARBA" id="ARBA00022833"/>
    </source>
</evidence>
<sequence>MTGKCLCGAVSVTIERKPDFIHDCNCDLCRKSGGAWAYVPAAAAIVVGDTVSFVRRDKPNAAAAVHSCVRCAATTHWVFTERFSHDHPEVDLMGVNMRLFDPAALGGVEVRFPNGKDWAGEGPFDYRRGNATIGDGFAW</sequence>
<dbReference type="PANTHER" id="PTHR28620">
    <property type="entry name" value="CENTROMERE PROTEIN V"/>
    <property type="match status" value="1"/>
</dbReference>
<dbReference type="InterPro" id="IPR011057">
    <property type="entry name" value="Mss4-like_sf"/>
</dbReference>
<evidence type="ECO:0000259" key="4">
    <source>
        <dbReference type="PROSITE" id="PS51891"/>
    </source>
</evidence>
<organism evidence="5 6">
    <name type="scientific">Acuticoccus sediminis</name>
    <dbReference type="NCBI Taxonomy" id="2184697"/>
    <lineage>
        <taxon>Bacteria</taxon>
        <taxon>Pseudomonadati</taxon>
        <taxon>Pseudomonadota</taxon>
        <taxon>Alphaproteobacteria</taxon>
        <taxon>Hyphomicrobiales</taxon>
        <taxon>Amorphaceae</taxon>
        <taxon>Acuticoccus</taxon>
    </lineage>
</organism>
<proteinExistence type="inferred from homology"/>
<evidence type="ECO:0000313" key="5">
    <source>
        <dbReference type="EMBL" id="RAI03492.1"/>
    </source>
</evidence>
<dbReference type="Gene3D" id="2.170.150.70">
    <property type="match status" value="1"/>
</dbReference>
<dbReference type="PROSITE" id="PS51891">
    <property type="entry name" value="CENP_V_GFA"/>
    <property type="match status" value="1"/>
</dbReference>
<comment type="caution">
    <text evidence="5">The sequence shown here is derived from an EMBL/GenBank/DDBJ whole genome shotgun (WGS) entry which is preliminary data.</text>
</comment>
<gene>
    <name evidence="5" type="ORF">DLJ53_03045</name>
</gene>
<evidence type="ECO:0000256" key="1">
    <source>
        <dbReference type="ARBA" id="ARBA00005495"/>
    </source>
</evidence>
<dbReference type="InterPro" id="IPR006913">
    <property type="entry name" value="CENP-V/GFA"/>
</dbReference>
<dbReference type="GO" id="GO:0016846">
    <property type="term" value="F:carbon-sulfur lyase activity"/>
    <property type="evidence" value="ECO:0007669"/>
    <property type="project" value="InterPro"/>
</dbReference>
<comment type="similarity">
    <text evidence="1">Belongs to the Gfa family.</text>
</comment>
<keyword evidence="2" id="KW-0479">Metal-binding</keyword>
<reference evidence="5 6" key="1">
    <citation type="submission" date="2018-05" db="EMBL/GenBank/DDBJ databases">
        <title>Acuticoccus sediminis sp. nov., isolated from deep-sea sediment of Indian Ocean.</title>
        <authorList>
            <person name="Liu X."/>
            <person name="Lai Q."/>
            <person name="Du Y."/>
            <person name="Sun F."/>
            <person name="Zhang X."/>
            <person name="Wang S."/>
            <person name="Shao Z."/>
        </authorList>
    </citation>
    <scope>NUCLEOTIDE SEQUENCE [LARGE SCALE GENOMIC DNA]</scope>
    <source>
        <strain evidence="5 6">PTG4-2</strain>
    </source>
</reference>
<dbReference type="OrthoDB" id="9807246at2"/>
<accession>A0A8B2P2X8</accession>
<keyword evidence="6" id="KW-1185">Reference proteome</keyword>
<evidence type="ECO:0000313" key="6">
    <source>
        <dbReference type="Proteomes" id="UP000249590"/>
    </source>
</evidence>